<sequence length="141" mass="15861">MLYGPNIGDPALRKGVAEWHSRLYCLRSPPSTNPDAPEPKPISSDLEPTYFLAYRFFEDAGFQGRLVGVPEDDDGVDVEFLRAQMNEVDQEDTKSSADAEKCTFKNSPQYPKLYRHVIYLVPTFSNTECKGVHARPTRGSC</sequence>
<dbReference type="InterPro" id="IPR015424">
    <property type="entry name" value="PyrdxlP-dep_Trfase"/>
</dbReference>
<proteinExistence type="predicted"/>
<dbReference type="PANTHER" id="PTHR42858:SF1">
    <property type="entry name" value="LD15494P"/>
    <property type="match status" value="1"/>
</dbReference>
<dbReference type="EMBL" id="EQ962656">
    <property type="protein sequence ID" value="EED17104.1"/>
    <property type="molecule type" value="Genomic_DNA"/>
</dbReference>
<reference evidence="2" key="1">
    <citation type="journal article" date="2015" name="Genome Announc.">
        <title>Genome sequence of the AIDS-associated pathogen Penicillium marneffei (ATCC18224) and its near taxonomic relative Talaromyces stipitatus (ATCC10500).</title>
        <authorList>
            <person name="Nierman W.C."/>
            <person name="Fedorova-Abrams N.D."/>
            <person name="Andrianopoulos A."/>
        </authorList>
    </citation>
    <scope>NUCLEOTIDE SEQUENCE [LARGE SCALE GENOMIC DNA]</scope>
    <source>
        <strain evidence="2">ATCC 10500 / CBS 375.48 / QM 6759 / NRRL 1006</strain>
    </source>
</reference>
<dbReference type="OrthoDB" id="7042322at2759"/>
<protein>
    <submittedName>
        <fullName evidence="1">Uncharacterized protein</fullName>
    </submittedName>
</protein>
<dbReference type="VEuPathDB" id="FungiDB:TSTA_021610"/>
<gene>
    <name evidence="1" type="ORF">TSTA_021610</name>
</gene>
<dbReference type="RefSeq" id="XP_002484338.1">
    <property type="nucleotide sequence ID" value="XM_002484293.1"/>
</dbReference>
<dbReference type="PANTHER" id="PTHR42858">
    <property type="entry name" value="AMINOTRANSFERASE"/>
    <property type="match status" value="1"/>
</dbReference>
<dbReference type="Gene3D" id="3.40.640.10">
    <property type="entry name" value="Type I PLP-dependent aspartate aminotransferase-like (Major domain)"/>
    <property type="match status" value="1"/>
</dbReference>
<dbReference type="GO" id="GO:0047536">
    <property type="term" value="F:2-aminoadipate transaminase activity"/>
    <property type="evidence" value="ECO:0007669"/>
    <property type="project" value="TreeGrafter"/>
</dbReference>
<dbReference type="STRING" id="441959.B8MHC5"/>
<dbReference type="eggNOG" id="KOG0634">
    <property type="taxonomic scope" value="Eukaryota"/>
</dbReference>
<evidence type="ECO:0000313" key="1">
    <source>
        <dbReference type="EMBL" id="EED17104.1"/>
    </source>
</evidence>
<dbReference type="PhylomeDB" id="B8MHC5"/>
<dbReference type="GeneID" id="8098427"/>
<dbReference type="Proteomes" id="UP000001745">
    <property type="component" value="Unassembled WGS sequence"/>
</dbReference>
<name>B8MHC5_TALSN</name>
<keyword evidence="2" id="KW-1185">Reference proteome</keyword>
<dbReference type="InterPro" id="IPR015421">
    <property type="entry name" value="PyrdxlP-dep_Trfase_major"/>
</dbReference>
<evidence type="ECO:0000313" key="2">
    <source>
        <dbReference type="Proteomes" id="UP000001745"/>
    </source>
</evidence>
<dbReference type="AlphaFoldDB" id="B8MHC5"/>
<dbReference type="HOGENOM" id="CLU_1826592_0_0_1"/>
<dbReference type="SUPFAM" id="SSF53383">
    <property type="entry name" value="PLP-dependent transferases"/>
    <property type="match status" value="1"/>
</dbReference>
<dbReference type="InParanoid" id="B8MHC5"/>
<accession>B8MHC5</accession>
<organism evidence="1 2">
    <name type="scientific">Talaromyces stipitatus (strain ATCC 10500 / CBS 375.48 / QM 6759 / NRRL 1006)</name>
    <name type="common">Penicillium stipitatum</name>
    <dbReference type="NCBI Taxonomy" id="441959"/>
    <lineage>
        <taxon>Eukaryota</taxon>
        <taxon>Fungi</taxon>
        <taxon>Dikarya</taxon>
        <taxon>Ascomycota</taxon>
        <taxon>Pezizomycotina</taxon>
        <taxon>Eurotiomycetes</taxon>
        <taxon>Eurotiomycetidae</taxon>
        <taxon>Eurotiales</taxon>
        <taxon>Trichocomaceae</taxon>
        <taxon>Talaromyces</taxon>
        <taxon>Talaromyces sect. Talaromyces</taxon>
    </lineage>
</organism>